<dbReference type="InterPro" id="IPR039537">
    <property type="entry name" value="Retrotran_Ty1/copia-like"/>
</dbReference>
<dbReference type="Pfam" id="PF13976">
    <property type="entry name" value="gag_pre-integrs"/>
    <property type="match status" value="1"/>
</dbReference>
<reference evidence="3" key="2">
    <citation type="submission" date="2022-01" db="EMBL/GenBank/DDBJ databases">
        <authorList>
            <person name="Yamashiro T."/>
            <person name="Shiraishi A."/>
            <person name="Satake H."/>
            <person name="Nakayama K."/>
        </authorList>
    </citation>
    <scope>NUCLEOTIDE SEQUENCE</scope>
</reference>
<dbReference type="EMBL" id="BQNB010017098">
    <property type="protein sequence ID" value="GJT59309.1"/>
    <property type="molecule type" value="Genomic_DNA"/>
</dbReference>
<feature type="domain" description="GAG-pre-integrase" evidence="2">
    <location>
        <begin position="93"/>
        <end position="165"/>
    </location>
</feature>
<feature type="region of interest" description="Disordered" evidence="1">
    <location>
        <begin position="293"/>
        <end position="322"/>
    </location>
</feature>
<proteinExistence type="predicted"/>
<accession>A0ABQ5F823</accession>
<organism evidence="3 4">
    <name type="scientific">Tanacetum coccineum</name>
    <dbReference type="NCBI Taxonomy" id="301880"/>
    <lineage>
        <taxon>Eukaryota</taxon>
        <taxon>Viridiplantae</taxon>
        <taxon>Streptophyta</taxon>
        <taxon>Embryophyta</taxon>
        <taxon>Tracheophyta</taxon>
        <taxon>Spermatophyta</taxon>
        <taxon>Magnoliopsida</taxon>
        <taxon>eudicotyledons</taxon>
        <taxon>Gunneridae</taxon>
        <taxon>Pentapetalae</taxon>
        <taxon>asterids</taxon>
        <taxon>campanulids</taxon>
        <taxon>Asterales</taxon>
        <taxon>Asteraceae</taxon>
        <taxon>Asteroideae</taxon>
        <taxon>Anthemideae</taxon>
        <taxon>Anthemidinae</taxon>
        <taxon>Tanacetum</taxon>
    </lineage>
</organism>
<evidence type="ECO:0000313" key="3">
    <source>
        <dbReference type="EMBL" id="GJT59309.1"/>
    </source>
</evidence>
<reference evidence="3" key="1">
    <citation type="journal article" date="2022" name="Int. J. Mol. Sci.">
        <title>Draft Genome of Tanacetum Coccineum: Genomic Comparison of Closely Related Tanacetum-Family Plants.</title>
        <authorList>
            <person name="Yamashiro T."/>
            <person name="Shiraishi A."/>
            <person name="Nakayama K."/>
            <person name="Satake H."/>
        </authorList>
    </citation>
    <scope>NUCLEOTIDE SEQUENCE</scope>
</reference>
<evidence type="ECO:0000256" key="1">
    <source>
        <dbReference type="SAM" id="MobiDB-lite"/>
    </source>
</evidence>
<evidence type="ECO:0000259" key="2">
    <source>
        <dbReference type="Pfam" id="PF13976"/>
    </source>
</evidence>
<dbReference type="Proteomes" id="UP001151760">
    <property type="component" value="Unassembled WGS sequence"/>
</dbReference>
<dbReference type="PANTHER" id="PTHR42648">
    <property type="entry name" value="TRANSPOSASE, PUTATIVE-RELATED"/>
    <property type="match status" value="1"/>
</dbReference>
<dbReference type="InterPro" id="IPR025724">
    <property type="entry name" value="GAG-pre-integrase_dom"/>
</dbReference>
<evidence type="ECO:0000313" key="4">
    <source>
        <dbReference type="Proteomes" id="UP001151760"/>
    </source>
</evidence>
<feature type="compositionally biased region" description="Polar residues" evidence="1">
    <location>
        <begin position="293"/>
        <end position="307"/>
    </location>
</feature>
<sequence length="322" mass="36667">MTGNLSMLRNFIEKFIGIVRFGNDHFPVITRYGDYVQGNLMICHIYYVEGLRHNLFSVGQFCDGDLEVAFRSNTCYVRNLEDDDLLTGSRESNLYTISISELAASSPVCLMSKVTSTISWLWHQRLSHLNFGTINQLTSKDLVHGLPKFKYDKDHLCSACEQGKSKKASFPSQLVPRTKSKLELIYMDLYGPMRNRSIIHTRYNKTPYELIRGRKPNVQYFHMFRSLCYPTNDCHDLGKIKPKADIGVFIGYYGSSRGFHSSKDSQSLPLKTDLDNFFGPLYEEYYLTSSPKVSDNSAANTLDNENTSSSSSIVIEDDEAPK</sequence>
<dbReference type="PANTHER" id="PTHR42648:SF18">
    <property type="entry name" value="RETROTRANSPOSON, UNCLASSIFIED-LIKE PROTEIN"/>
    <property type="match status" value="1"/>
</dbReference>
<keyword evidence="4" id="KW-1185">Reference proteome</keyword>
<name>A0ABQ5F823_9ASTR</name>
<protein>
    <submittedName>
        <fullName evidence="3">Integrase, catalytic region, zinc finger, CCHC-type containing protein</fullName>
    </submittedName>
</protein>
<gene>
    <name evidence="3" type="ORF">Tco_1002842</name>
</gene>
<comment type="caution">
    <text evidence="3">The sequence shown here is derived from an EMBL/GenBank/DDBJ whole genome shotgun (WGS) entry which is preliminary data.</text>
</comment>